<comment type="similarity">
    <text evidence="1 4">Belongs to the plant dirigent protein family.</text>
</comment>
<comment type="function">
    <text evidence="4">Dirigent proteins impart stereoselectivity on the phenoxy radical-coupling reaction, yielding optically active lignans from two molecules of coniferyl alcohol in the biosynthesis of lignans, flavonolignans, and alkaloids and thus plays a central role in plant secondary metabolism.</text>
</comment>
<keyword evidence="4" id="KW-0732">Signal</keyword>
<evidence type="ECO:0000313" key="6">
    <source>
        <dbReference type="RefSeq" id="XP_011076553.2"/>
    </source>
</evidence>
<sequence length="202" mass="22082">MGSLLTILMLIATLGSLATHADGRVIAMPGAGASTGLKLPKSFQSVQDRFSNLNIDDHFVIHFYVHETVSGENRTAWPVATSNITDPPTFFGLTQVVDHLLTFEPDEDSPAGRLQGTRTFTDLHQPALSVNLHFLNDWGPFREVISVQGRFSVFDKVRELSVVGGTGIFTMARGYALSAPYTVNLGSGIIVDEYVLIFRREG</sequence>
<protein>
    <recommendedName>
        <fullName evidence="4">Dirigent protein</fullName>
    </recommendedName>
</protein>
<dbReference type="Gene3D" id="2.40.480.10">
    <property type="entry name" value="Allene oxide cyclase-like"/>
    <property type="match status" value="1"/>
</dbReference>
<keyword evidence="4" id="KW-0052">Apoplast</keyword>
<dbReference type="InterPro" id="IPR044859">
    <property type="entry name" value="Allene_oxi_cyc_Dirigent"/>
</dbReference>
<feature type="signal peptide" evidence="4">
    <location>
        <begin position="1"/>
        <end position="23"/>
    </location>
</feature>
<gene>
    <name evidence="6" type="primary">LOC105160772</name>
</gene>
<reference evidence="6" key="1">
    <citation type="submission" date="2025-08" db="UniProtKB">
        <authorList>
            <consortium name="RefSeq"/>
        </authorList>
    </citation>
    <scope>IDENTIFICATION</scope>
</reference>
<dbReference type="OrthoDB" id="1864232at2759"/>
<dbReference type="RefSeq" id="XP_011076553.2">
    <property type="nucleotide sequence ID" value="XM_011078251.2"/>
</dbReference>
<feature type="chain" id="PRO_5027144293" description="Dirigent protein" evidence="4">
    <location>
        <begin position="24"/>
        <end position="202"/>
    </location>
</feature>
<dbReference type="InParanoid" id="A0A6I9SZP1"/>
<evidence type="ECO:0000256" key="1">
    <source>
        <dbReference type="ARBA" id="ARBA00010746"/>
    </source>
</evidence>
<accession>A0A6I9SZP1</accession>
<comment type="subunit">
    <text evidence="2 4">Homodimer.</text>
</comment>
<keyword evidence="5" id="KW-1185">Reference proteome</keyword>
<evidence type="ECO:0000256" key="4">
    <source>
        <dbReference type="RuleBase" id="RU363099"/>
    </source>
</evidence>
<name>A0A6I9SZP1_SESIN</name>
<evidence type="ECO:0000256" key="3">
    <source>
        <dbReference type="ARBA" id="ARBA00022525"/>
    </source>
</evidence>
<proteinExistence type="inferred from homology"/>
<dbReference type="GO" id="GO:0048046">
    <property type="term" value="C:apoplast"/>
    <property type="evidence" value="ECO:0007669"/>
    <property type="project" value="UniProtKB-SubCell"/>
</dbReference>
<evidence type="ECO:0000313" key="5">
    <source>
        <dbReference type="Proteomes" id="UP000504604"/>
    </source>
</evidence>
<dbReference type="Pfam" id="PF03018">
    <property type="entry name" value="Dirigent"/>
    <property type="match status" value="1"/>
</dbReference>
<dbReference type="KEGG" id="sind:105160772"/>
<organism evidence="5 6">
    <name type="scientific">Sesamum indicum</name>
    <name type="common">Oriental sesame</name>
    <name type="synonym">Sesamum orientale</name>
    <dbReference type="NCBI Taxonomy" id="4182"/>
    <lineage>
        <taxon>Eukaryota</taxon>
        <taxon>Viridiplantae</taxon>
        <taxon>Streptophyta</taxon>
        <taxon>Embryophyta</taxon>
        <taxon>Tracheophyta</taxon>
        <taxon>Spermatophyta</taxon>
        <taxon>Magnoliopsida</taxon>
        <taxon>eudicotyledons</taxon>
        <taxon>Gunneridae</taxon>
        <taxon>Pentapetalae</taxon>
        <taxon>asterids</taxon>
        <taxon>lamiids</taxon>
        <taxon>Lamiales</taxon>
        <taxon>Pedaliaceae</taxon>
        <taxon>Sesamum</taxon>
    </lineage>
</organism>
<keyword evidence="3 4" id="KW-0964">Secreted</keyword>
<dbReference type="InterPro" id="IPR004265">
    <property type="entry name" value="Dirigent"/>
</dbReference>
<dbReference type="Proteomes" id="UP000504604">
    <property type="component" value="Linkage group LG4"/>
</dbReference>
<dbReference type="GO" id="GO:0009699">
    <property type="term" value="P:phenylpropanoid biosynthetic process"/>
    <property type="evidence" value="ECO:0007669"/>
    <property type="project" value="UniProtKB-ARBA"/>
</dbReference>
<dbReference type="AlphaFoldDB" id="A0A6I9SZP1"/>
<comment type="subcellular location">
    <subcellularLocation>
        <location evidence="4">Secreted</location>
        <location evidence="4">Extracellular space</location>
        <location evidence="4">Apoplast</location>
    </subcellularLocation>
</comment>
<evidence type="ECO:0000256" key="2">
    <source>
        <dbReference type="ARBA" id="ARBA00011738"/>
    </source>
</evidence>
<dbReference type="GeneID" id="105160772"/>
<dbReference type="PANTHER" id="PTHR21495">
    <property type="entry name" value="NUCLEOPORIN-RELATED"/>
    <property type="match status" value="1"/>
</dbReference>